<feature type="domain" description="Peptidase M12A" evidence="8">
    <location>
        <begin position="1"/>
        <end position="65"/>
    </location>
</feature>
<dbReference type="GO" id="GO:0008270">
    <property type="term" value="F:zinc ion binding"/>
    <property type="evidence" value="ECO:0007669"/>
    <property type="project" value="UniProtKB-UniRule"/>
</dbReference>
<dbReference type="PROSITE" id="PS51864">
    <property type="entry name" value="ASTACIN"/>
    <property type="match status" value="1"/>
</dbReference>
<dbReference type="PRINTS" id="PR00480">
    <property type="entry name" value="ASTACIN"/>
</dbReference>
<dbReference type="eggNOG" id="KOG3714">
    <property type="taxonomic scope" value="Eukaryota"/>
</dbReference>
<comment type="cofactor">
    <cofactor evidence="6 7">
        <name>Zn(2+)</name>
        <dbReference type="ChEBI" id="CHEBI:29105"/>
    </cofactor>
    <text evidence="6 7">Binds 1 zinc ion per subunit.</text>
</comment>
<protein>
    <recommendedName>
        <fullName evidence="7">Metalloendopeptidase</fullName>
        <ecNumber evidence="7">3.4.24.-</ecNumber>
    </recommendedName>
</protein>
<evidence type="ECO:0000256" key="3">
    <source>
        <dbReference type="ARBA" id="ARBA00022801"/>
    </source>
</evidence>
<evidence type="ECO:0000256" key="4">
    <source>
        <dbReference type="ARBA" id="ARBA00022833"/>
    </source>
</evidence>
<feature type="binding site" evidence="6">
    <location>
        <position position="33"/>
    </location>
    <ligand>
        <name>Zn(2+)</name>
        <dbReference type="ChEBI" id="CHEBI:29105"/>
        <note>catalytic</note>
    </ligand>
</feature>
<evidence type="ECO:0000313" key="9">
    <source>
        <dbReference type="EMBL" id="EEN53196.1"/>
    </source>
</evidence>
<comment type="caution">
    <text evidence="6">Lacks conserved residue(s) required for the propagation of feature annotation.</text>
</comment>
<keyword evidence="5 6" id="KW-0482">Metalloprotease</keyword>
<dbReference type="STRING" id="7739.C3Z2E5"/>
<dbReference type="InterPro" id="IPR024079">
    <property type="entry name" value="MetalloPept_cat_dom_sf"/>
</dbReference>
<dbReference type="GO" id="GO:0004222">
    <property type="term" value="F:metalloendopeptidase activity"/>
    <property type="evidence" value="ECO:0007669"/>
    <property type="project" value="UniProtKB-UniRule"/>
</dbReference>
<dbReference type="GO" id="GO:0006508">
    <property type="term" value="P:proteolysis"/>
    <property type="evidence" value="ECO:0007669"/>
    <property type="project" value="UniProtKB-KW"/>
</dbReference>
<dbReference type="InterPro" id="IPR001506">
    <property type="entry name" value="Peptidase_M12A"/>
</dbReference>
<dbReference type="EC" id="3.4.24.-" evidence="7"/>
<dbReference type="PANTHER" id="PTHR10127">
    <property type="entry name" value="DISCOIDIN, CUB, EGF, LAMININ , AND ZINC METALLOPROTEASE DOMAIN CONTAINING"/>
    <property type="match status" value="1"/>
</dbReference>
<dbReference type="SUPFAM" id="SSF55486">
    <property type="entry name" value="Metalloproteases ('zincins'), catalytic domain"/>
    <property type="match status" value="1"/>
</dbReference>
<evidence type="ECO:0000256" key="2">
    <source>
        <dbReference type="ARBA" id="ARBA00022723"/>
    </source>
</evidence>
<evidence type="ECO:0000256" key="1">
    <source>
        <dbReference type="ARBA" id="ARBA00022670"/>
    </source>
</evidence>
<proteinExistence type="predicted"/>
<sequence length="65" mass="7264">CTSPVGYRAGRVNAISLAPDCMHQGMVSHELLHSLGFSHEQNRPDRDNYVEILWDNIPKGKSTLT</sequence>
<accession>C3Z2E5</accession>
<evidence type="ECO:0000256" key="6">
    <source>
        <dbReference type="PROSITE-ProRule" id="PRU01211"/>
    </source>
</evidence>
<dbReference type="MEROPS" id="M12.321"/>
<name>C3Z2E5_BRAFL</name>
<feature type="binding site" evidence="6">
    <location>
        <position position="29"/>
    </location>
    <ligand>
        <name>Zn(2+)</name>
        <dbReference type="ChEBI" id="CHEBI:29105"/>
        <note>catalytic</note>
    </ligand>
</feature>
<keyword evidence="1 6" id="KW-0645">Protease</keyword>
<dbReference type="InParanoid" id="C3Z2E5"/>
<organism>
    <name type="scientific">Branchiostoma floridae</name>
    <name type="common">Florida lancelet</name>
    <name type="synonym">Amphioxus</name>
    <dbReference type="NCBI Taxonomy" id="7739"/>
    <lineage>
        <taxon>Eukaryota</taxon>
        <taxon>Metazoa</taxon>
        <taxon>Chordata</taxon>
        <taxon>Cephalochordata</taxon>
        <taxon>Leptocardii</taxon>
        <taxon>Amphioxiformes</taxon>
        <taxon>Branchiostomatidae</taxon>
        <taxon>Branchiostoma</taxon>
    </lineage>
</organism>
<keyword evidence="2 6" id="KW-0479">Metal-binding</keyword>
<evidence type="ECO:0000256" key="7">
    <source>
        <dbReference type="RuleBase" id="RU361183"/>
    </source>
</evidence>
<reference evidence="9" key="1">
    <citation type="journal article" date="2008" name="Nature">
        <title>The amphioxus genome and the evolution of the chordate karyotype.</title>
        <authorList>
            <consortium name="US DOE Joint Genome Institute (JGI-PGF)"/>
            <person name="Putnam N.H."/>
            <person name="Butts T."/>
            <person name="Ferrier D.E.K."/>
            <person name="Furlong R.F."/>
            <person name="Hellsten U."/>
            <person name="Kawashima T."/>
            <person name="Robinson-Rechavi M."/>
            <person name="Shoguchi E."/>
            <person name="Terry A."/>
            <person name="Yu J.-K."/>
            <person name="Benito-Gutierrez E.L."/>
            <person name="Dubchak I."/>
            <person name="Garcia-Fernandez J."/>
            <person name="Gibson-Brown J.J."/>
            <person name="Grigoriev I.V."/>
            <person name="Horton A.C."/>
            <person name="de Jong P.J."/>
            <person name="Jurka J."/>
            <person name="Kapitonov V.V."/>
            <person name="Kohara Y."/>
            <person name="Kuroki Y."/>
            <person name="Lindquist E."/>
            <person name="Lucas S."/>
            <person name="Osoegawa K."/>
            <person name="Pennacchio L.A."/>
            <person name="Salamov A.A."/>
            <person name="Satou Y."/>
            <person name="Sauka-Spengler T."/>
            <person name="Schmutz J."/>
            <person name="Shin-I T."/>
            <person name="Toyoda A."/>
            <person name="Bronner-Fraser M."/>
            <person name="Fujiyama A."/>
            <person name="Holland L.Z."/>
            <person name="Holland P.W.H."/>
            <person name="Satoh N."/>
            <person name="Rokhsar D.S."/>
        </authorList>
    </citation>
    <scope>NUCLEOTIDE SEQUENCE [LARGE SCALE GENOMIC DNA]</scope>
    <source>
        <strain evidence="9">S238N-H82</strain>
        <tissue evidence="9">Testes</tissue>
    </source>
</reference>
<dbReference type="FunFam" id="3.40.390.10:FF:000166">
    <property type="match status" value="1"/>
</dbReference>
<dbReference type="PANTHER" id="PTHR10127:SF780">
    <property type="entry name" value="METALLOENDOPEPTIDASE"/>
    <property type="match status" value="1"/>
</dbReference>
<evidence type="ECO:0000256" key="5">
    <source>
        <dbReference type="ARBA" id="ARBA00023049"/>
    </source>
</evidence>
<keyword evidence="3 6" id="KW-0378">Hydrolase</keyword>
<dbReference type="EMBL" id="GG666574">
    <property type="protein sequence ID" value="EEN53196.1"/>
    <property type="molecule type" value="Genomic_DNA"/>
</dbReference>
<dbReference type="Pfam" id="PF01400">
    <property type="entry name" value="Astacin"/>
    <property type="match status" value="1"/>
</dbReference>
<evidence type="ECO:0000259" key="8">
    <source>
        <dbReference type="PROSITE" id="PS51864"/>
    </source>
</evidence>
<dbReference type="AlphaFoldDB" id="C3Z2E5"/>
<feature type="non-terminal residue" evidence="9">
    <location>
        <position position="1"/>
    </location>
</feature>
<feature type="active site" evidence="6">
    <location>
        <position position="30"/>
    </location>
</feature>
<gene>
    <name evidence="9" type="ORF">BRAFLDRAFT_203490</name>
</gene>
<dbReference type="Gene3D" id="3.40.390.10">
    <property type="entry name" value="Collagenase (Catalytic Domain)"/>
    <property type="match status" value="1"/>
</dbReference>
<keyword evidence="4 6" id="KW-0862">Zinc</keyword>
<feature type="binding site" evidence="6">
    <location>
        <position position="39"/>
    </location>
    <ligand>
        <name>Zn(2+)</name>
        <dbReference type="ChEBI" id="CHEBI:29105"/>
        <note>catalytic</note>
    </ligand>
</feature>